<reference evidence="6 7" key="1">
    <citation type="journal article" date="2021" name="Microbiol. Spectr.">
        <title>A Single Bacterium Capable of Oxidation and Reduction of Iron at Circumneutral pH.</title>
        <authorList>
            <person name="Kato S."/>
            <person name="Ohkuma M."/>
        </authorList>
    </citation>
    <scope>NUCLEOTIDE SEQUENCE [LARGE SCALE GENOMIC DNA]</scope>
    <source>
        <strain evidence="6 7">MIZ03</strain>
    </source>
</reference>
<evidence type="ECO:0000259" key="4">
    <source>
        <dbReference type="PROSITE" id="PS50883"/>
    </source>
</evidence>
<dbReference type="PROSITE" id="PS50887">
    <property type="entry name" value="GGDEF"/>
    <property type="match status" value="1"/>
</dbReference>
<dbReference type="PROSITE" id="PS50113">
    <property type="entry name" value="PAC"/>
    <property type="match status" value="1"/>
</dbReference>
<dbReference type="EMBL" id="AP024238">
    <property type="protein sequence ID" value="BCO28058.1"/>
    <property type="molecule type" value="Genomic_DNA"/>
</dbReference>
<dbReference type="Pfam" id="PF00989">
    <property type="entry name" value="PAS"/>
    <property type="match status" value="1"/>
</dbReference>
<protein>
    <recommendedName>
        <fullName evidence="8">Diguanylate cyclase/phosphodiesterase with PAS/PAC sensor(S)</fullName>
    </recommendedName>
</protein>
<dbReference type="PANTHER" id="PTHR44757">
    <property type="entry name" value="DIGUANYLATE CYCLASE DGCP"/>
    <property type="match status" value="1"/>
</dbReference>
<dbReference type="InterPro" id="IPR013767">
    <property type="entry name" value="PAS_fold"/>
</dbReference>
<dbReference type="CDD" id="cd00130">
    <property type="entry name" value="PAS"/>
    <property type="match status" value="1"/>
</dbReference>
<evidence type="ECO:0000313" key="7">
    <source>
        <dbReference type="Proteomes" id="UP000824366"/>
    </source>
</evidence>
<organism evidence="6 7">
    <name type="scientific">Rhodoferax lithotrophicus</name>
    <dbReference type="NCBI Taxonomy" id="2798804"/>
    <lineage>
        <taxon>Bacteria</taxon>
        <taxon>Pseudomonadati</taxon>
        <taxon>Pseudomonadota</taxon>
        <taxon>Betaproteobacteria</taxon>
        <taxon>Burkholderiales</taxon>
        <taxon>Comamonadaceae</taxon>
        <taxon>Rhodoferax</taxon>
    </lineage>
</organism>
<dbReference type="PANTHER" id="PTHR44757:SF2">
    <property type="entry name" value="BIOFILM ARCHITECTURE MAINTENANCE PROTEIN MBAA"/>
    <property type="match status" value="1"/>
</dbReference>
<feature type="domain" description="PAC" evidence="3">
    <location>
        <begin position="156"/>
        <end position="206"/>
    </location>
</feature>
<keyword evidence="1" id="KW-0175">Coiled coil</keyword>
<dbReference type="CDD" id="cd01948">
    <property type="entry name" value="EAL"/>
    <property type="match status" value="1"/>
</dbReference>
<accession>A0ABM7MP08</accession>
<dbReference type="Pfam" id="PF00990">
    <property type="entry name" value="GGDEF"/>
    <property type="match status" value="1"/>
</dbReference>
<dbReference type="SMART" id="SM00267">
    <property type="entry name" value="GGDEF"/>
    <property type="match status" value="1"/>
</dbReference>
<dbReference type="SUPFAM" id="SSF141868">
    <property type="entry name" value="EAL domain-like"/>
    <property type="match status" value="1"/>
</dbReference>
<dbReference type="Gene3D" id="3.30.70.270">
    <property type="match status" value="1"/>
</dbReference>
<dbReference type="PROSITE" id="PS50883">
    <property type="entry name" value="EAL"/>
    <property type="match status" value="1"/>
</dbReference>
<sequence>MSTIRQPQTHETLPSLRPPVSTNVLRQRAQIEFNRTYKLQPQEDGEPLPQAAQKLLHELQVHQIELEMQNDELRQAHETLEHTRARYFDLYDLAPVGYVTLAGSGRILEANLTVATMLGVHRSALVEHFLHSYVTAQYQQAFYLLQQPLLEGDSNRTCEVQLMCPDGRLLWVQLQANHASDNGTPVLRLVLSDISQLKSAQQRLEYLAHYDDLTGLPKRQLKADQLQQAIEKARQSGGRLAVVYIDLDGFKRINDQYGHDVGDKLLIAVAHQMQQALRPGDSLARLGGDEFVAVLNNLNDTSSCHMLLQRLLDAAALPLEFEHQQLQVTASLGVTFYPQAEEVGGDQMLRQADQAMYQAKLVGKNSYHFFDAQQAQSVRDRHLDQQRLQHALAQHELVLYYQPKVNLRLGRVIGVEALIRWQHPERGLLAPAAFLPVSEDHPLAIHIGEWVMHQALTQIELWQAQGLEMVVSVNVDAYHLLQTDFVERLKGLLALHPTVQPWQLELEILENSALQDVGSASQVIEECQSLGIRFALDDFGTGYSSLTYLKRLRVAILKIDQSFVRDMLVDPDDLSILEGILGLGRAFHCEVIAEGVETPAHGELLLQLGCELAQGYGIARPMPAQALPDWITNWQQNMLLRQALIA</sequence>
<evidence type="ECO:0008006" key="8">
    <source>
        <dbReference type="Google" id="ProtNLM"/>
    </source>
</evidence>
<feature type="domain" description="GGDEF" evidence="5">
    <location>
        <begin position="238"/>
        <end position="372"/>
    </location>
</feature>
<name>A0ABM7MP08_9BURK</name>
<dbReference type="RefSeq" id="WP_223904053.1">
    <property type="nucleotide sequence ID" value="NZ_AP024238.1"/>
</dbReference>
<dbReference type="InterPro" id="IPR000160">
    <property type="entry name" value="GGDEF_dom"/>
</dbReference>
<dbReference type="CDD" id="cd01949">
    <property type="entry name" value="GGDEF"/>
    <property type="match status" value="1"/>
</dbReference>
<keyword evidence="7" id="KW-1185">Reference proteome</keyword>
<dbReference type="Pfam" id="PF00563">
    <property type="entry name" value="EAL"/>
    <property type="match status" value="1"/>
</dbReference>
<dbReference type="SUPFAM" id="SSF55785">
    <property type="entry name" value="PYP-like sensor domain (PAS domain)"/>
    <property type="match status" value="1"/>
</dbReference>
<dbReference type="Gene3D" id="3.30.450.20">
    <property type="entry name" value="PAS domain"/>
    <property type="match status" value="1"/>
</dbReference>
<dbReference type="InterPro" id="IPR000014">
    <property type="entry name" value="PAS"/>
</dbReference>
<dbReference type="InterPro" id="IPR001633">
    <property type="entry name" value="EAL_dom"/>
</dbReference>
<dbReference type="InterPro" id="IPR029787">
    <property type="entry name" value="Nucleotide_cyclase"/>
</dbReference>
<dbReference type="InterPro" id="IPR043128">
    <property type="entry name" value="Rev_trsase/Diguanyl_cyclase"/>
</dbReference>
<evidence type="ECO:0000256" key="1">
    <source>
        <dbReference type="SAM" id="Coils"/>
    </source>
</evidence>
<dbReference type="SMART" id="SM00052">
    <property type="entry name" value="EAL"/>
    <property type="match status" value="1"/>
</dbReference>
<dbReference type="InterPro" id="IPR035919">
    <property type="entry name" value="EAL_sf"/>
</dbReference>
<gene>
    <name evidence="6" type="ORF">MIZ03_2951</name>
</gene>
<feature type="domain" description="EAL" evidence="4">
    <location>
        <begin position="381"/>
        <end position="635"/>
    </location>
</feature>
<evidence type="ECO:0000259" key="5">
    <source>
        <dbReference type="PROSITE" id="PS50887"/>
    </source>
</evidence>
<dbReference type="NCBIfam" id="TIGR00229">
    <property type="entry name" value="sensory_box"/>
    <property type="match status" value="1"/>
</dbReference>
<evidence type="ECO:0000313" key="6">
    <source>
        <dbReference type="EMBL" id="BCO28058.1"/>
    </source>
</evidence>
<dbReference type="Gene3D" id="3.20.20.450">
    <property type="entry name" value="EAL domain"/>
    <property type="match status" value="1"/>
</dbReference>
<dbReference type="SMART" id="SM00091">
    <property type="entry name" value="PAS"/>
    <property type="match status" value="1"/>
</dbReference>
<dbReference type="InterPro" id="IPR052155">
    <property type="entry name" value="Biofilm_reg_signaling"/>
</dbReference>
<dbReference type="NCBIfam" id="TIGR00254">
    <property type="entry name" value="GGDEF"/>
    <property type="match status" value="1"/>
</dbReference>
<dbReference type="Proteomes" id="UP000824366">
    <property type="component" value="Chromosome"/>
</dbReference>
<dbReference type="SUPFAM" id="SSF55073">
    <property type="entry name" value="Nucleotide cyclase"/>
    <property type="match status" value="1"/>
</dbReference>
<feature type="region of interest" description="Disordered" evidence="2">
    <location>
        <begin position="1"/>
        <end position="21"/>
    </location>
</feature>
<evidence type="ECO:0000259" key="3">
    <source>
        <dbReference type="PROSITE" id="PS50113"/>
    </source>
</evidence>
<dbReference type="InterPro" id="IPR035965">
    <property type="entry name" value="PAS-like_dom_sf"/>
</dbReference>
<dbReference type="InterPro" id="IPR000700">
    <property type="entry name" value="PAS-assoc_C"/>
</dbReference>
<proteinExistence type="predicted"/>
<feature type="coiled-coil region" evidence="1">
    <location>
        <begin position="52"/>
        <end position="86"/>
    </location>
</feature>
<evidence type="ECO:0000256" key="2">
    <source>
        <dbReference type="SAM" id="MobiDB-lite"/>
    </source>
</evidence>
<feature type="compositionally biased region" description="Polar residues" evidence="2">
    <location>
        <begin position="1"/>
        <end position="12"/>
    </location>
</feature>